<proteinExistence type="predicted"/>
<feature type="region of interest" description="Disordered" evidence="2">
    <location>
        <begin position="701"/>
        <end position="722"/>
    </location>
</feature>
<dbReference type="SUPFAM" id="SSF46785">
    <property type="entry name" value="Winged helix' DNA-binding domain"/>
    <property type="match status" value="1"/>
</dbReference>
<dbReference type="PANTHER" id="PTHR12619">
    <property type="entry name" value="RFX TRANSCRIPTION FACTOR FAMILY"/>
    <property type="match status" value="1"/>
</dbReference>
<evidence type="ECO:0000256" key="1">
    <source>
        <dbReference type="ARBA" id="ARBA00023125"/>
    </source>
</evidence>
<evidence type="ECO:0000313" key="5">
    <source>
        <dbReference type="Proteomes" id="UP001359485"/>
    </source>
</evidence>
<feature type="region of interest" description="Disordered" evidence="2">
    <location>
        <begin position="349"/>
        <end position="379"/>
    </location>
</feature>
<dbReference type="Proteomes" id="UP001359485">
    <property type="component" value="Unassembled WGS sequence"/>
</dbReference>
<dbReference type="Gene3D" id="1.10.10.10">
    <property type="entry name" value="Winged helix-like DNA-binding domain superfamily/Winged helix DNA-binding domain"/>
    <property type="match status" value="1"/>
</dbReference>
<gene>
    <name evidence="4" type="ORF">RUM44_006423</name>
</gene>
<organism evidence="4 5">
    <name type="scientific">Polyplax serrata</name>
    <name type="common">Common mouse louse</name>
    <dbReference type="NCBI Taxonomy" id="468196"/>
    <lineage>
        <taxon>Eukaryota</taxon>
        <taxon>Metazoa</taxon>
        <taxon>Ecdysozoa</taxon>
        <taxon>Arthropoda</taxon>
        <taxon>Hexapoda</taxon>
        <taxon>Insecta</taxon>
        <taxon>Pterygota</taxon>
        <taxon>Neoptera</taxon>
        <taxon>Paraneoptera</taxon>
        <taxon>Psocodea</taxon>
        <taxon>Troctomorpha</taxon>
        <taxon>Phthiraptera</taxon>
        <taxon>Anoplura</taxon>
        <taxon>Polyplacidae</taxon>
        <taxon>Polyplax</taxon>
    </lineage>
</organism>
<sequence length="1040" mass="114127">MESKCVPSVKGGKSSMLYHQFGILKPLNPLGNRQEIQQTIVWIKTHLEEDSEISIPKQDVYDQYLKYCENVSMKPLSTADFGKVMKQVYPGVRPRRLGTRGNSRYCYSGMRNTSKLPTPILPRSTTENCMGNGCSVTSFLSADSNKPKKVDKSKRKWSSSICRSDKVTGTNRSPSSVPEKASTCPVKSAKRSKSLREIDCTNFKGAEETAGDVLNDVKSYDVALSDVKAGGVNLGDIKSEDLGDLKYEDCSDNSFSAFDIDCELRNDFGVYLKKLGGEDPTTVDSLPDRQNGHHKVAFTASHLENSALAGEQQIKEGEEPGTITNENVMSKKGDQISKSNISTNHIADTIKGLNNGNKCGDKQRVSKTKPRRAGTPLKAAKNCKKSLYVPIQPKPTEGPSLGVRYDKSHIQLERKNESEGVALCEESDSQEPEEEIVRYFKHLDESEMKANDLVDEAVKNIENSTVQIRDTSRMRYGGREDANHQLLRSQSCFEEQRLGFGQEEKKNPLYLTRSQSTVELPTSTDQVHQDVTDTESDAGGRKNKISHLRILLEMSISSSGKTPYATMKGDSPNAVMASAQNSVTDSLSHVDSNYMLSNMKPMDRDMLKSNGTKVLNKCPPLVPHSPNTRTKYMNFTPISPGPQSPLKVSPGSSFVSPRETPVPRSRQNSHTDHFLPPSDRKSTPVRFDASKVESLTHNFSKTGKVTSRTPPTFASGSRPRSYSSVNFYRSKARKTSTKPSGFDRSINSLLKNQIQSLADTGQSNSFTMNPPFSVQQVGQNFTPGESLSSEVQKFLNNSKASDVHVGAMIRSQSVPLNRMVSESSWVTSGQISGMYPGYFTSGNPGKLSDDVVSGPGATSKDGESMSTFVTNGDMANLTGEIFSGDSGIVDLNEQYFSGDFQRQNGDNFPESQGFSEESTFSNKLTLNAGGTFDSAFANDSDPAIGDNIKSYLPDFEGLDNKGLVESTGAGEEVAETDRKLFKSTLYEVGNDNLKDPVITSFKPVLMNDMSGSPGSPVLNFFGTKINEDSQQLIEFFDFVD</sequence>
<reference evidence="4 5" key="1">
    <citation type="submission" date="2023-09" db="EMBL/GenBank/DDBJ databases">
        <title>Genomes of two closely related lineages of the louse Polyplax serrata with different host specificities.</title>
        <authorList>
            <person name="Martinu J."/>
            <person name="Tarabai H."/>
            <person name="Stefka J."/>
            <person name="Hypsa V."/>
        </authorList>
    </citation>
    <scope>NUCLEOTIDE SEQUENCE [LARGE SCALE GENOMIC DNA]</scope>
    <source>
        <strain evidence="4">98ZLc_SE</strain>
    </source>
</reference>
<feature type="compositionally biased region" description="Basic and acidic residues" evidence="2">
    <location>
        <begin position="669"/>
        <end position="682"/>
    </location>
</feature>
<evidence type="ECO:0000256" key="2">
    <source>
        <dbReference type="SAM" id="MobiDB-lite"/>
    </source>
</evidence>
<dbReference type="EMBL" id="JAWJWF010000048">
    <property type="protein sequence ID" value="KAK6620023.1"/>
    <property type="molecule type" value="Genomic_DNA"/>
</dbReference>
<dbReference type="InterPro" id="IPR036388">
    <property type="entry name" value="WH-like_DNA-bd_sf"/>
</dbReference>
<name>A0ABR1AI19_POLSC</name>
<comment type="caution">
    <text evidence="4">The sequence shown here is derived from an EMBL/GenBank/DDBJ whole genome shotgun (WGS) entry which is preliminary data.</text>
</comment>
<evidence type="ECO:0000259" key="3">
    <source>
        <dbReference type="PROSITE" id="PS51526"/>
    </source>
</evidence>
<dbReference type="Pfam" id="PF02257">
    <property type="entry name" value="RFX_DNA_binding"/>
    <property type="match status" value="1"/>
</dbReference>
<evidence type="ECO:0000313" key="4">
    <source>
        <dbReference type="EMBL" id="KAK6620023.1"/>
    </source>
</evidence>
<dbReference type="InterPro" id="IPR036390">
    <property type="entry name" value="WH_DNA-bd_sf"/>
</dbReference>
<dbReference type="PROSITE" id="PS51526">
    <property type="entry name" value="RFX_DBD"/>
    <property type="match status" value="1"/>
</dbReference>
<accession>A0ABR1AI19</accession>
<keyword evidence="5" id="KW-1185">Reference proteome</keyword>
<keyword evidence="1" id="KW-0238">DNA-binding</keyword>
<dbReference type="InterPro" id="IPR039779">
    <property type="entry name" value="RFX-like"/>
</dbReference>
<feature type="region of interest" description="Disordered" evidence="2">
    <location>
        <begin position="640"/>
        <end position="684"/>
    </location>
</feature>
<feature type="region of interest" description="Disordered" evidence="2">
    <location>
        <begin position="518"/>
        <end position="540"/>
    </location>
</feature>
<dbReference type="PANTHER" id="PTHR12619:SF21">
    <property type="entry name" value="RFX-TYPE WINGED-HELIX DOMAIN-CONTAINING PROTEIN"/>
    <property type="match status" value="1"/>
</dbReference>
<feature type="domain" description="RFX-type winged-helix" evidence="3">
    <location>
        <begin position="39"/>
        <end position="114"/>
    </location>
</feature>
<protein>
    <recommendedName>
        <fullName evidence="3">RFX-type winged-helix domain-containing protein</fullName>
    </recommendedName>
</protein>
<dbReference type="InterPro" id="IPR003150">
    <property type="entry name" value="DNA-bd_RFX"/>
</dbReference>
<feature type="region of interest" description="Disordered" evidence="2">
    <location>
        <begin position="162"/>
        <end position="184"/>
    </location>
</feature>
<feature type="compositionally biased region" description="Polar residues" evidence="2">
    <location>
        <begin position="162"/>
        <end position="176"/>
    </location>
</feature>